<evidence type="ECO:0000256" key="7">
    <source>
        <dbReference type="ARBA" id="ARBA00022824"/>
    </source>
</evidence>
<gene>
    <name evidence="15" type="ORF">SASPL_105585</name>
</gene>
<feature type="transmembrane region" description="Helical" evidence="11">
    <location>
        <begin position="1875"/>
        <end position="1898"/>
    </location>
</feature>
<comment type="subunit">
    <text evidence="3">Component of the ER membrane protein complex (EMC).</text>
</comment>
<name>A0A8X8YPS8_SALSN</name>
<dbReference type="InterPro" id="IPR018391">
    <property type="entry name" value="PQQ_b-propeller_rpt"/>
</dbReference>
<evidence type="ECO:0000256" key="10">
    <source>
        <dbReference type="ARBA" id="ARBA00023180"/>
    </source>
</evidence>
<dbReference type="SMART" id="SM00564">
    <property type="entry name" value="PQQ"/>
    <property type="match status" value="6"/>
</dbReference>
<sequence length="1908" mass="212717">MNMAIRVYLLLFIVLSYSYTAFSLYEDQVGLMDWHQQYIGKVKHAVFHTQKAARKRVVVSTEENVVSSLDLRHGEIFWRHVLAPSDVIDQIDIALGKYVITLSSGGSILRAWNLPDGQMVWESTLLGPKASKPLLLVPANFKIDRENVMFVYGNGFIHAISSIDGEVIWKRELASEGINIQQLIYTDGSDTISAVGFVGIHRFGAYILDVKSGELLKYKSMEFTGGFSGDLSLVTYDTAVAIDSIGTSLVTIQFHDGLISFHQTRLSHLIQDFRRAAVISPSNIPGAFILETDNSVTLIKVISGGELKVVEELGHATAVSDALFLPGGQQAFALVQHRDGKILLTVKLDSDDGMSNLLEETIHLDNQRGKVQKVFINTYVRVDRSNGFRVLIVMEDDSLFLLQQGEIVWSREDGLASIVDVKPIELPVEKDGVSVAKVENNLFEWLKGHLLKLKGTLMIATPDDVAAIQKMRLQSSGKSKMTRDRNGFRKLLVVLTRAGKLFALHTGDGRIVWSRLLKTLRKSETCQSPRGISLHQWQDPHHHALDQNPSVLIVGRCGDGLDSAGVLSIVDAYTGEERNHMEPLHSIAHIIPLSFTDSLEQRLHLLLDANRHAHLYPRTAEALDIFQRELGNIYWYSTETDEGILRGHSVQKNCDLEEADNFCFDSRDLWSIVFPSESEKITATATRSLNEVVHTQAKVTADQEVMYKYVSKNLLFLATVAPKSVGPIGSVTPDESSLIAYLIDTVTGRILHRVTHHGSVGPVHAVFSENWVVYHYFNLRAHRYEMSVIEIYDQARAENKDVLKLVLGTHNLTTPITAYSRPEVLLGTIGDQVLALDKRFLDPRRTVNPTQAEKEEGIIPLTDSLPIIPQSYVTHALKVEGLRGIVTVPAKLESTTLVFAYGTDLFFTRLAPSKTYDSLTEDFSYALLLITIGALVVAICVTWVWSEKKELQEKWRHQQYIGKVKHAVFHTQKAARKRVVVSTEENVVSSLDLRHGEIFWRHVLAPSDVIDQIDIALGKYVITLSSGGSILRAWNLPDGQMVWESTLLGPKASKPLLLVPANFKVDRENVMFVYGNGFIHAISSIDGEVIWKKELASEGINVQQLIYTDGSDTISAVGFVGTHRFGAYILDVKSGELLKYKSMEFTGGFSGDLSLVTDDTAVAIDSIATSLVTIQFHDGRISFHQTRLSHLIQYFRRAAVISPSNIPGAFILETDNSVTLIKVISGGELKVVEELGHATAVSDALFLPGGQQAFALVQHRDGKILLTVKLDSDDGTSNLLEETIHLDNQRGKVQKVFINTYVRVDRSNGFRVLIVMEDDSLFLLQQGEIVWSREDGLASIVDVKPIELPVEKDGVSVAKVENNLFEWLKGHLLKLKGTLMIATPDDVAAIQKMRLQSSGKSKMTRDRNGFRKLLIVLTRTGKLCALHTGDGRIVWSRLLKTLRKSETCQSPRGISLHQWQDPHHHALDQNPSVLIVGRCGDSLDSAGVLSIVDAYTGEERNHMEPLHSIAHIIPLSFTDSLEQRLHLLLDANRRAHLYPRTAEALDIFQRESGNIYWYSAETEEGTLRGHSVHKNCVLEEADNFCFDSRDLWSIVFPSESEKIAASATRSLNEVVHTQAKVTADQEVMYKYVSKNLLFLATVAPKAVGPIGSVTPDESSLIAYLIDTVTGRILHRVTHHGSVGPVHAVFSENWVVYHYFNLRAHRYEMSVIEIYDQARAENKDVLKLVLGTHNLTFPITAYSRPEVSTKSQSYFFAHSLKTMAVTLTAKGITSKQVLLGTIGDQVLALDKRFLDPRRTVNPTQAEKEEGIIPLTDSLPIIPQSYVTHALKVEGLRGIVTVPAKLESTTLVFAYGTDLFFTRLAPSKTYDSLTEDFSYALLLITIGALVVAIFVTWVWSEKKELQEKWR</sequence>
<dbReference type="Proteomes" id="UP000298416">
    <property type="component" value="Unassembled WGS sequence"/>
</dbReference>
<dbReference type="InterPro" id="IPR015943">
    <property type="entry name" value="WD40/YVTN_repeat-like_dom_sf"/>
</dbReference>
<proteinExistence type="inferred from homology"/>
<evidence type="ECO:0000259" key="13">
    <source>
        <dbReference type="Pfam" id="PF07774"/>
    </source>
</evidence>
<dbReference type="Gene3D" id="2.130.10.10">
    <property type="entry name" value="YVTN repeat-like/Quinoprotein amine dehydrogenase"/>
    <property type="match status" value="2"/>
</dbReference>
<evidence type="ECO:0000256" key="9">
    <source>
        <dbReference type="ARBA" id="ARBA00023136"/>
    </source>
</evidence>
<dbReference type="InterPro" id="IPR011678">
    <property type="entry name" value="EMC1_C"/>
</dbReference>
<dbReference type="InterPro" id="IPR011047">
    <property type="entry name" value="Quinoprotein_ADH-like_sf"/>
</dbReference>
<reference evidence="15" key="2">
    <citation type="submission" date="2020-08" db="EMBL/GenBank/DDBJ databases">
        <title>Plant Genome Project.</title>
        <authorList>
            <person name="Zhang R.-G."/>
        </authorList>
    </citation>
    <scope>NUCLEOTIDE SEQUENCE</scope>
    <source>
        <strain evidence="15">Huo1</strain>
        <tissue evidence="15">Leaf</tissue>
    </source>
</reference>
<dbReference type="Pfam" id="PF25293">
    <property type="entry name" value="Beta-prop_EMC1_N"/>
    <property type="match status" value="2"/>
</dbReference>
<comment type="similarity">
    <text evidence="2">Belongs to the EMC1 family.</text>
</comment>
<dbReference type="PANTHER" id="PTHR21573">
    <property type="entry name" value="ER MEMBRANE PROTEIN COMPLEX SUBUNIT 1"/>
    <property type="match status" value="1"/>
</dbReference>
<evidence type="ECO:0000313" key="16">
    <source>
        <dbReference type="Proteomes" id="UP000298416"/>
    </source>
</evidence>
<comment type="caution">
    <text evidence="15">The sequence shown here is derived from an EMBL/GenBank/DDBJ whole genome shotgun (WGS) entry which is preliminary data.</text>
</comment>
<dbReference type="InterPro" id="IPR058545">
    <property type="entry name" value="Beta-prop_EMC1_1st"/>
</dbReference>
<evidence type="ECO:0000256" key="2">
    <source>
        <dbReference type="ARBA" id="ARBA00007904"/>
    </source>
</evidence>
<evidence type="ECO:0000256" key="8">
    <source>
        <dbReference type="ARBA" id="ARBA00022989"/>
    </source>
</evidence>
<keyword evidence="9 11" id="KW-0472">Membrane</keyword>
<dbReference type="SUPFAM" id="SSF50998">
    <property type="entry name" value="Quinoprotein alcohol dehydrogenase-like"/>
    <property type="match status" value="3"/>
</dbReference>
<keyword evidence="7" id="KW-0256">Endoplasmic reticulum</keyword>
<keyword evidence="6 12" id="KW-0732">Signal</keyword>
<evidence type="ECO:0000313" key="15">
    <source>
        <dbReference type="EMBL" id="KAG6433966.1"/>
    </source>
</evidence>
<comment type="subcellular location">
    <subcellularLocation>
        <location evidence="1">Endoplasmic reticulum membrane</location>
        <topology evidence="1">Single-pass type I membrane protein</topology>
    </subcellularLocation>
</comment>
<feature type="domain" description="EMC1 first beta-propeller" evidence="14">
    <location>
        <begin position="24"/>
        <end position="413"/>
    </location>
</feature>
<feature type="chain" id="PRO_5036487297" description="ER membrane protein complex subunit 1" evidence="12">
    <location>
        <begin position="24"/>
        <end position="1908"/>
    </location>
</feature>
<keyword evidence="10" id="KW-0325">Glycoprotein</keyword>
<accession>A0A8X8YPS8</accession>
<feature type="domain" description="ER membrane protein complex subunit 1 C-terminal" evidence="13">
    <location>
        <begin position="768"/>
        <end position="955"/>
    </location>
</feature>
<reference evidence="15" key="1">
    <citation type="submission" date="2018-01" db="EMBL/GenBank/DDBJ databases">
        <authorList>
            <person name="Mao J.F."/>
        </authorList>
    </citation>
    <scope>NUCLEOTIDE SEQUENCE</scope>
    <source>
        <strain evidence="15">Huo1</strain>
        <tissue evidence="15">Leaf</tissue>
    </source>
</reference>
<evidence type="ECO:0000256" key="6">
    <source>
        <dbReference type="ARBA" id="ARBA00022729"/>
    </source>
</evidence>
<evidence type="ECO:0000256" key="4">
    <source>
        <dbReference type="ARBA" id="ARBA00020824"/>
    </source>
</evidence>
<dbReference type="GO" id="GO:0034975">
    <property type="term" value="P:protein folding in endoplasmic reticulum"/>
    <property type="evidence" value="ECO:0007669"/>
    <property type="project" value="TreeGrafter"/>
</dbReference>
<feature type="domain" description="ER membrane protein complex subunit 1 C-terminal" evidence="13">
    <location>
        <begin position="1690"/>
        <end position="1907"/>
    </location>
</feature>
<keyword evidence="5 11" id="KW-0812">Transmembrane</keyword>
<evidence type="ECO:0000256" key="12">
    <source>
        <dbReference type="SAM" id="SignalP"/>
    </source>
</evidence>
<dbReference type="EMBL" id="PNBA02000002">
    <property type="protein sequence ID" value="KAG6433966.1"/>
    <property type="molecule type" value="Genomic_DNA"/>
</dbReference>
<protein>
    <recommendedName>
        <fullName evidence="4">ER membrane protein complex subunit 1</fullName>
    </recommendedName>
</protein>
<dbReference type="PANTHER" id="PTHR21573:SF0">
    <property type="entry name" value="ER MEMBRANE PROTEIN COMPLEX SUBUNIT 1"/>
    <property type="match status" value="1"/>
</dbReference>
<dbReference type="GO" id="GO:0072546">
    <property type="term" value="C:EMC complex"/>
    <property type="evidence" value="ECO:0007669"/>
    <property type="project" value="InterPro"/>
</dbReference>
<organism evidence="15">
    <name type="scientific">Salvia splendens</name>
    <name type="common">Scarlet sage</name>
    <dbReference type="NCBI Taxonomy" id="180675"/>
    <lineage>
        <taxon>Eukaryota</taxon>
        <taxon>Viridiplantae</taxon>
        <taxon>Streptophyta</taxon>
        <taxon>Embryophyta</taxon>
        <taxon>Tracheophyta</taxon>
        <taxon>Spermatophyta</taxon>
        <taxon>Magnoliopsida</taxon>
        <taxon>eudicotyledons</taxon>
        <taxon>Gunneridae</taxon>
        <taxon>Pentapetalae</taxon>
        <taxon>asterids</taxon>
        <taxon>lamiids</taxon>
        <taxon>Lamiales</taxon>
        <taxon>Lamiaceae</taxon>
        <taxon>Nepetoideae</taxon>
        <taxon>Mentheae</taxon>
        <taxon>Salviinae</taxon>
        <taxon>Salvia</taxon>
        <taxon>Salvia subgen. Calosphace</taxon>
        <taxon>core Calosphace</taxon>
    </lineage>
</organism>
<evidence type="ECO:0000256" key="1">
    <source>
        <dbReference type="ARBA" id="ARBA00004115"/>
    </source>
</evidence>
<evidence type="ECO:0000256" key="5">
    <source>
        <dbReference type="ARBA" id="ARBA00022692"/>
    </source>
</evidence>
<feature type="signal peptide" evidence="12">
    <location>
        <begin position="1"/>
        <end position="23"/>
    </location>
</feature>
<evidence type="ECO:0000256" key="3">
    <source>
        <dbReference type="ARBA" id="ARBA00011276"/>
    </source>
</evidence>
<keyword evidence="16" id="KW-1185">Reference proteome</keyword>
<evidence type="ECO:0000259" key="14">
    <source>
        <dbReference type="Pfam" id="PF25293"/>
    </source>
</evidence>
<evidence type="ECO:0000256" key="11">
    <source>
        <dbReference type="SAM" id="Phobius"/>
    </source>
</evidence>
<feature type="domain" description="EMC1 first beta-propeller" evidence="14">
    <location>
        <begin position="957"/>
        <end position="1335"/>
    </location>
</feature>
<keyword evidence="8 11" id="KW-1133">Transmembrane helix</keyword>
<dbReference type="InterPro" id="IPR026895">
    <property type="entry name" value="EMC1"/>
</dbReference>
<dbReference type="Pfam" id="PF07774">
    <property type="entry name" value="EMC1_C"/>
    <property type="match status" value="2"/>
</dbReference>